<name>Q5DWB0_CLOPF</name>
<organism evidence="2">
    <name type="scientific">Clostridium perfringens</name>
    <dbReference type="NCBI Taxonomy" id="1502"/>
    <lineage>
        <taxon>Bacteria</taxon>
        <taxon>Bacillati</taxon>
        <taxon>Bacillota</taxon>
        <taxon>Clostridia</taxon>
        <taxon>Eubacteriales</taxon>
        <taxon>Clostridiaceae</taxon>
        <taxon>Clostridium</taxon>
    </lineage>
</organism>
<evidence type="ECO:0000313" key="2">
    <source>
        <dbReference type="EMBL" id="BAD90629.1"/>
    </source>
</evidence>
<dbReference type="SUPFAM" id="SSF160631">
    <property type="entry name" value="SMI1/KNR4-like"/>
    <property type="match status" value="1"/>
</dbReference>
<dbReference type="EMBL" id="UAWO01000012">
    <property type="protein sequence ID" value="SQC85678.1"/>
    <property type="molecule type" value="Genomic_DNA"/>
</dbReference>
<dbReference type="Pfam" id="PF14567">
    <property type="entry name" value="SUKH_5"/>
    <property type="match status" value="1"/>
</dbReference>
<dbReference type="Gene3D" id="3.40.1580.10">
    <property type="entry name" value="SMI1/KNR4-like"/>
    <property type="match status" value="1"/>
</dbReference>
<evidence type="ECO:0000259" key="1">
    <source>
        <dbReference type="SMART" id="SM00860"/>
    </source>
</evidence>
<feature type="domain" description="Knr4/Smi1-like" evidence="1">
    <location>
        <begin position="25"/>
        <end position="151"/>
    </location>
</feature>
<gene>
    <name evidence="2" type="primary">PBCN27</name>
    <name evidence="3" type="ORF">NCTC8081_03475</name>
</gene>
<dbReference type="InterPro" id="IPR018958">
    <property type="entry name" value="Knr4/Smi1-like_dom"/>
</dbReference>
<dbReference type="InterPro" id="IPR037883">
    <property type="entry name" value="Knr4/Smi1-like_sf"/>
</dbReference>
<protein>
    <submittedName>
        <fullName evidence="3">SMI1 / KNR4 family</fullName>
    </submittedName>
</protein>
<evidence type="ECO:0000313" key="3">
    <source>
        <dbReference type="EMBL" id="SQC85678.1"/>
    </source>
</evidence>
<geneLocation type="plasmid" evidence="2">
    <name>pBCNF5603</name>
</geneLocation>
<dbReference type="Proteomes" id="UP000250234">
    <property type="component" value="Unassembled WGS sequence"/>
</dbReference>
<reference evidence="2" key="1">
    <citation type="submission" date="2004-09" db="EMBL/GenBank/DDBJ databases">
        <title>Complete sequence of Clostridium perfringens plasmid pBCNF5603, which carries a gene cluster also found on the chromosomes of Enterococcus faecalis and Streptococcus agalactiae.</title>
        <authorList>
            <person name="Miyamoto K."/>
            <person name="Tamura M."/>
            <person name="McClane B.A."/>
            <person name="Akimoto S."/>
        </authorList>
    </citation>
    <scope>NUCLEOTIDE SEQUENCE</scope>
    <source>
        <strain evidence="2">F5603</strain>
        <plasmid evidence="2">pBCNF5603</plasmid>
    </source>
</reference>
<sequence>MSYKDYKKAVELIEKNKEGLYKSDGASIEAINLAEEMLDLKFSKLYREFLLSFGALSFNGEEIFGIVSSEDLTIKGEPNGIWLTLKERESSNLPNNLIVIYNTGYSELLCLDYNNVNKENEPRVVLFVPGVDLEYQTYEVISDDLGSFLLDRVNFALGSNLGID</sequence>
<dbReference type="EMBL" id="AB189671">
    <property type="protein sequence ID" value="BAD90629.1"/>
    <property type="molecule type" value="Genomic_DNA"/>
</dbReference>
<dbReference type="AlphaFoldDB" id="Q5DWB0"/>
<accession>Q5DWB0</accession>
<keyword evidence="2" id="KW-0614">Plasmid</keyword>
<dbReference type="SMART" id="SM00860">
    <property type="entry name" value="SMI1_KNR4"/>
    <property type="match status" value="1"/>
</dbReference>
<reference evidence="3 4" key="2">
    <citation type="submission" date="2018-06" db="EMBL/GenBank/DDBJ databases">
        <authorList>
            <consortium name="Pathogen Informatics"/>
            <person name="Doyle S."/>
        </authorList>
    </citation>
    <scope>NUCLEOTIDE SEQUENCE [LARGE SCALE GENOMIC DNA]</scope>
    <source>
        <strain evidence="3 4">NCTC8081</strain>
    </source>
</reference>
<proteinExistence type="predicted"/>
<dbReference type="RefSeq" id="WP_011264127.1">
    <property type="nucleotide sequence ID" value="NC_006872.1"/>
</dbReference>
<evidence type="ECO:0000313" key="4">
    <source>
        <dbReference type="Proteomes" id="UP000250234"/>
    </source>
</evidence>